<feature type="region of interest" description="Disordered" evidence="1">
    <location>
        <begin position="502"/>
        <end position="523"/>
    </location>
</feature>
<evidence type="ECO:0000313" key="4">
    <source>
        <dbReference type="Proteomes" id="UP001302059"/>
    </source>
</evidence>
<name>A0ABT7JJ38_9DEIO</name>
<reference evidence="3 4" key="1">
    <citation type="submission" date="2023-05" db="EMBL/GenBank/DDBJ databases">
        <authorList>
            <person name="Gao F."/>
        </authorList>
    </citation>
    <scope>NUCLEOTIDE SEQUENCE [LARGE SCALE GENOMIC DNA]</scope>
    <source>
        <strain evidence="3 4">MIMF12</strain>
    </source>
</reference>
<feature type="non-terminal residue" evidence="3">
    <location>
        <position position="890"/>
    </location>
</feature>
<protein>
    <recommendedName>
        <fullName evidence="5">CARDB domain-containing protein</fullName>
    </recommendedName>
</protein>
<evidence type="ECO:0000256" key="1">
    <source>
        <dbReference type="SAM" id="MobiDB-lite"/>
    </source>
</evidence>
<evidence type="ECO:0000256" key="2">
    <source>
        <dbReference type="SAM" id="SignalP"/>
    </source>
</evidence>
<dbReference type="RefSeq" id="WP_285524441.1">
    <property type="nucleotide sequence ID" value="NZ_JASNGB010000145.1"/>
</dbReference>
<dbReference type="SUPFAM" id="SSF56935">
    <property type="entry name" value="Porins"/>
    <property type="match status" value="1"/>
</dbReference>
<sequence>MSRPLLLLAWLLLAPPALPALTPPALAQSGPPTVSAPAPREAAPNSYVTLTFAAEGQGEFTFEVDSPPDWVPVTRRRTLTLRGRTLVPVSFRVPGLAPVGASPPLTLRVLQGEREVARAQATVQVLAQARVALRSPLAVEATPGETLSVPVEVRNLGNEADTVRLRVTNVDGRPQLSVPEVRLAPGEATTVTVSLDAGQVSEGYRYVLFVEAASARDPEARATTRTDAVYLTAAGQQAAALEGPSLLFRVRTSAEAGVTWSPGGTDWTVSYALQPTLSGALSDYVRGTAGVSGLTGDRGSPLPQGTAFGLQLGAGRWVANLALGAGGGQLEGTVLWGAWRVSPRVQYTRLPDGRVLGAGVRASTQLAGGGLEFDAGTSLVSRGDDERRTDLIGVRYVRVLSPGLGLSLGVAGVGQSENGLYQSSLFWTQQLSYQGDGFDLTQSYSGSPGGVHVFGLTGGLTRLAPFGVRAAAAVQLQPGGAVWSGSGVLLYSGPGGLGASLSGRVEGGTLPDSGSDSEPDSGLEWSVSAGIVSPTFGMAGGSLRASGLYTVGSDDDVPGALAQQAAVGAALIRGPVKATGQVAWQRDPEPGGPPNERLSGALQVDYRPGQDDFAVRYVFERRVEGGADPVTTHGLGLRWERQWTPRLSSTFDYARSWTVQPQSLATADLLGVSLGVRDVGVQGLNLSAGYRLQAPQGLGSGNLTHAVRLGVSYDVRRAFATPDAMVNLFGGRIGGEVRGTLYRDVNLSGTRDPDEPPLAGVTVEIGGARGVSGPQGQYLVRAPVGEHALSFPAGLPATVEALEPAAVKVTENGRAERDVAFAPVTALEALVFHDVNRSGTLDPGEDPLPYTGVVLSGPVSRQSQADARGTARLGGLPAGPYSLALDPARL</sequence>
<proteinExistence type="predicted"/>
<keyword evidence="2" id="KW-0732">Signal</keyword>
<dbReference type="Proteomes" id="UP001302059">
    <property type="component" value="Unassembled WGS sequence"/>
</dbReference>
<comment type="caution">
    <text evidence="3">The sequence shown here is derived from an EMBL/GenBank/DDBJ whole genome shotgun (WGS) entry which is preliminary data.</text>
</comment>
<feature type="chain" id="PRO_5047295743" description="CARDB domain-containing protein" evidence="2">
    <location>
        <begin position="20"/>
        <end position="890"/>
    </location>
</feature>
<dbReference type="EMBL" id="JASNGB010000145">
    <property type="protein sequence ID" value="MDL2345076.1"/>
    <property type="molecule type" value="Genomic_DNA"/>
</dbReference>
<evidence type="ECO:0000313" key="3">
    <source>
        <dbReference type="EMBL" id="MDL2345076.1"/>
    </source>
</evidence>
<accession>A0ABT7JJ38</accession>
<gene>
    <name evidence="3" type="ORF">QOL99_13065</name>
</gene>
<dbReference type="InterPro" id="IPR013783">
    <property type="entry name" value="Ig-like_fold"/>
</dbReference>
<keyword evidence="4" id="KW-1185">Reference proteome</keyword>
<evidence type="ECO:0008006" key="5">
    <source>
        <dbReference type="Google" id="ProtNLM"/>
    </source>
</evidence>
<feature type="signal peptide" evidence="2">
    <location>
        <begin position="1"/>
        <end position="19"/>
    </location>
</feature>
<organism evidence="3 4">
    <name type="scientific">Deinococcus rhizophilus</name>
    <dbReference type="NCBI Taxonomy" id="3049544"/>
    <lineage>
        <taxon>Bacteria</taxon>
        <taxon>Thermotogati</taxon>
        <taxon>Deinococcota</taxon>
        <taxon>Deinococci</taxon>
        <taxon>Deinococcales</taxon>
        <taxon>Deinococcaceae</taxon>
        <taxon>Deinococcus</taxon>
    </lineage>
</organism>
<dbReference type="Gene3D" id="2.60.40.10">
    <property type="entry name" value="Immunoglobulins"/>
    <property type="match status" value="1"/>
</dbReference>